<accession>A0A6A4I549</accession>
<evidence type="ECO:0000259" key="2">
    <source>
        <dbReference type="Pfam" id="PF20415"/>
    </source>
</evidence>
<dbReference type="OrthoDB" id="3144234at2759"/>
<reference evidence="3" key="1">
    <citation type="journal article" date="2019" name="Environ. Microbiol.">
        <title>Fungal ecological strategies reflected in gene transcription - a case study of two litter decomposers.</title>
        <authorList>
            <person name="Barbi F."/>
            <person name="Kohler A."/>
            <person name="Barry K."/>
            <person name="Baskaran P."/>
            <person name="Daum C."/>
            <person name="Fauchery L."/>
            <person name="Ihrmark K."/>
            <person name="Kuo A."/>
            <person name="LaButti K."/>
            <person name="Lipzen A."/>
            <person name="Morin E."/>
            <person name="Grigoriev I.V."/>
            <person name="Henrissat B."/>
            <person name="Lindahl B."/>
            <person name="Martin F."/>
        </authorList>
    </citation>
    <scope>NUCLEOTIDE SEQUENCE</scope>
    <source>
        <strain evidence="3">JB14</strain>
    </source>
</reference>
<feature type="compositionally biased region" description="Polar residues" evidence="1">
    <location>
        <begin position="1"/>
        <end position="26"/>
    </location>
</feature>
<keyword evidence="4" id="KW-1185">Reference proteome</keyword>
<feature type="region of interest" description="Disordered" evidence="1">
    <location>
        <begin position="1"/>
        <end position="36"/>
    </location>
</feature>
<evidence type="ECO:0000256" key="1">
    <source>
        <dbReference type="SAM" id="MobiDB-lite"/>
    </source>
</evidence>
<organism evidence="3 4">
    <name type="scientific">Gymnopus androsaceus JB14</name>
    <dbReference type="NCBI Taxonomy" id="1447944"/>
    <lineage>
        <taxon>Eukaryota</taxon>
        <taxon>Fungi</taxon>
        <taxon>Dikarya</taxon>
        <taxon>Basidiomycota</taxon>
        <taxon>Agaricomycotina</taxon>
        <taxon>Agaricomycetes</taxon>
        <taxon>Agaricomycetidae</taxon>
        <taxon>Agaricales</taxon>
        <taxon>Marasmiineae</taxon>
        <taxon>Omphalotaceae</taxon>
        <taxon>Gymnopus</taxon>
    </lineage>
</organism>
<sequence length="196" mass="21998">MSKTVHWATSNEQFSATPHSPTSSGSPEPFTPPPALPGAVTISDSLRFKSSLGFTIDLSREPGEWSLDSSLSHEAATAPPISQVDIVCSKLPLIIHIRETKEEMGLTVGNLLRRLYLALREKMSEEEMERDRPENREAIQKAFEERCDKELEHSIPRSLEEKAVGIRRIDCLRGHCVFAGFDVVLKEIPTLRLHVR</sequence>
<evidence type="ECO:0000313" key="4">
    <source>
        <dbReference type="Proteomes" id="UP000799118"/>
    </source>
</evidence>
<dbReference type="AlphaFoldDB" id="A0A6A4I549"/>
<name>A0A6A4I549_9AGAR</name>
<protein>
    <recommendedName>
        <fullName evidence="2">DUF6699 domain-containing protein</fullName>
    </recommendedName>
</protein>
<proteinExistence type="predicted"/>
<dbReference type="Pfam" id="PF20415">
    <property type="entry name" value="DUF6699"/>
    <property type="match status" value="1"/>
</dbReference>
<dbReference type="EMBL" id="ML769412">
    <property type="protein sequence ID" value="KAE9405030.1"/>
    <property type="molecule type" value="Genomic_DNA"/>
</dbReference>
<feature type="domain" description="DUF6699" evidence="2">
    <location>
        <begin position="56"/>
        <end position="181"/>
    </location>
</feature>
<dbReference type="InterPro" id="IPR046522">
    <property type="entry name" value="DUF6699"/>
</dbReference>
<dbReference type="Proteomes" id="UP000799118">
    <property type="component" value="Unassembled WGS sequence"/>
</dbReference>
<gene>
    <name evidence="3" type="ORF">BT96DRAFT_387764</name>
</gene>
<evidence type="ECO:0000313" key="3">
    <source>
        <dbReference type="EMBL" id="KAE9405030.1"/>
    </source>
</evidence>